<dbReference type="EMBL" id="PSZM01000034">
    <property type="protein sequence ID" value="PQL93471.1"/>
    <property type="molecule type" value="Genomic_DNA"/>
</dbReference>
<dbReference type="SUPFAM" id="SSF109998">
    <property type="entry name" value="Triger factor/SurA peptide-binding domain-like"/>
    <property type="match status" value="1"/>
</dbReference>
<gene>
    <name evidence="2" type="primary">tig</name>
    <name evidence="2" type="ORF">C4S77_04830</name>
</gene>
<accession>A0A2S8AEN2</accession>
<dbReference type="InterPro" id="IPR005215">
    <property type="entry name" value="Trig_fac"/>
</dbReference>
<dbReference type="GO" id="GO:0015031">
    <property type="term" value="P:protein transport"/>
    <property type="evidence" value="ECO:0007669"/>
    <property type="project" value="InterPro"/>
</dbReference>
<dbReference type="Pfam" id="PF05697">
    <property type="entry name" value="Trigger_N"/>
    <property type="match status" value="1"/>
</dbReference>
<organism evidence="2 3">
    <name type="scientific">Apibacter adventoris</name>
    <dbReference type="NCBI Taxonomy" id="1679466"/>
    <lineage>
        <taxon>Bacteria</taxon>
        <taxon>Pseudomonadati</taxon>
        <taxon>Bacteroidota</taxon>
        <taxon>Flavobacteriia</taxon>
        <taxon>Flavobacteriales</taxon>
        <taxon>Weeksellaceae</taxon>
        <taxon>Apibacter</taxon>
    </lineage>
</organism>
<dbReference type="Proteomes" id="UP000238042">
    <property type="component" value="Unassembled WGS sequence"/>
</dbReference>
<protein>
    <submittedName>
        <fullName evidence="2">Trigger factor</fullName>
    </submittedName>
</protein>
<feature type="domain" description="Trigger factor ribosome-binding bacterial" evidence="1">
    <location>
        <begin position="1"/>
        <end position="144"/>
    </location>
</feature>
<evidence type="ECO:0000313" key="2">
    <source>
        <dbReference type="EMBL" id="PQL93471.1"/>
    </source>
</evidence>
<name>A0A2S8AEN2_9FLAO</name>
<dbReference type="InterPro" id="IPR036611">
    <property type="entry name" value="Trigger_fac_ribosome-bd_sf"/>
</dbReference>
<dbReference type="InterPro" id="IPR027304">
    <property type="entry name" value="Trigger_fact/SurA_dom_sf"/>
</dbReference>
<dbReference type="InterPro" id="IPR037041">
    <property type="entry name" value="Trigger_fac_C_sf"/>
</dbReference>
<dbReference type="OrthoDB" id="9767721at2"/>
<proteinExistence type="predicted"/>
<dbReference type="Gene3D" id="1.10.3120.10">
    <property type="entry name" value="Trigger factor, C-terminal domain"/>
    <property type="match status" value="1"/>
</dbReference>
<evidence type="ECO:0000313" key="3">
    <source>
        <dbReference type="Proteomes" id="UP000238042"/>
    </source>
</evidence>
<dbReference type="Gene3D" id="3.30.70.1050">
    <property type="entry name" value="Trigger factor ribosome-binding domain"/>
    <property type="match status" value="1"/>
</dbReference>
<dbReference type="AlphaFoldDB" id="A0A2S8AEN2"/>
<sequence>MNVTQNKIDDLNTVISITISPEDYKPKVEKSLIDYRKKVSMPGFRKGKVPMGVIKKQYEGSLTFEEINKVLNENLSNYIKENKLSVLGQPLPISDNNLDVNANEMTFKFEVGLAPEFKVDLSKANVPYYKIESTEKEIDDTVAKMQTQFGELVDTDKIEEGGNFAGKVEEIDSEGNPVDGGINVSVTFIVDDLKDKKTFLKKKVNDVIEIQAQDLFNDVHQLQHFFGLSHDEAHHFNAKLKIIIEKTSTRTKAELNQELFDKVYGKDKVKSVEELRNKIKEEIENYYKKESDTKFMNECVEWLFSNISFDLPSEFLIKYIKSNSKEPLSDEEASTEYEKSEKALRYQLIEGKILSDNNVNIQYPDLIEFTRNQMKQQFAMYGYTDIPDSELDKYVANAMKNEEHVRQSSGSLIQQELFKIFDTQVKKNEKVVSIEEFDKILKKESNKSK</sequence>
<comment type="caution">
    <text evidence="2">The sequence shown here is derived from an EMBL/GenBank/DDBJ whole genome shotgun (WGS) entry which is preliminary data.</text>
</comment>
<dbReference type="RefSeq" id="WP_105246477.1">
    <property type="nucleotide sequence ID" value="NZ_PSZM01000034.1"/>
</dbReference>
<reference evidence="2 3" key="1">
    <citation type="submission" date="2018-02" db="EMBL/GenBank/DDBJ databases">
        <title>Genome sequences of Apibacter spp., gut symbionts of Asian honey bees.</title>
        <authorList>
            <person name="Kwong W.K."/>
            <person name="Steele M.I."/>
            <person name="Moran N.A."/>
        </authorList>
    </citation>
    <scope>NUCLEOTIDE SEQUENCE [LARGE SCALE GENOMIC DNA]</scope>
    <source>
        <strain evidence="3">wkB301</strain>
    </source>
</reference>
<dbReference type="NCBIfam" id="TIGR00115">
    <property type="entry name" value="tig"/>
    <property type="match status" value="1"/>
</dbReference>
<dbReference type="GO" id="GO:0006457">
    <property type="term" value="P:protein folding"/>
    <property type="evidence" value="ECO:0007669"/>
    <property type="project" value="InterPro"/>
</dbReference>
<dbReference type="InterPro" id="IPR008881">
    <property type="entry name" value="Trigger_fac_ribosome-bd_bac"/>
</dbReference>
<evidence type="ECO:0000259" key="1">
    <source>
        <dbReference type="Pfam" id="PF05697"/>
    </source>
</evidence>
<dbReference type="PIRSF" id="PIRSF003095">
    <property type="entry name" value="Trigger_factor"/>
    <property type="match status" value="1"/>
</dbReference>
<dbReference type="SUPFAM" id="SSF102735">
    <property type="entry name" value="Trigger factor ribosome-binding domain"/>
    <property type="match status" value="1"/>
</dbReference>
<keyword evidence="3" id="KW-1185">Reference proteome</keyword>